<evidence type="ECO:0000313" key="3">
    <source>
        <dbReference type="EMBL" id="KZZ97205.1"/>
    </source>
</evidence>
<evidence type="ECO:0000313" key="4">
    <source>
        <dbReference type="Proteomes" id="UP000242877"/>
    </source>
</evidence>
<sequence>MAWTRHEQQLAIEKAEWEELQNEHREAVDGVRSFLTTPRSMRPDVSATPSNSDSKRMSDEMSSYFSNVQKFMSGVLKQQTEYIQKMEDGFSLTSVKSIQIEGRVHALQSKLGIQEKELKRSKLQIKVMEKNIELLLQVRAAKSTVVPVPSQPGMDFMSQPTQY</sequence>
<protein>
    <submittedName>
        <fullName evidence="3">Uncharacterized protein</fullName>
    </submittedName>
</protein>
<proteinExistence type="predicted"/>
<name>A0A168CZQ5_9EURO</name>
<evidence type="ECO:0000256" key="1">
    <source>
        <dbReference type="SAM" id="Coils"/>
    </source>
</evidence>
<feature type="coiled-coil region" evidence="1">
    <location>
        <begin position="111"/>
        <end position="138"/>
    </location>
</feature>
<accession>A0A168CZQ5</accession>
<dbReference type="AlphaFoldDB" id="A0A168CZQ5"/>
<reference evidence="3 4" key="1">
    <citation type="journal article" date="2016" name="Genome Biol. Evol.">
        <title>Divergent and convergent evolution of fungal pathogenicity.</title>
        <authorList>
            <person name="Shang Y."/>
            <person name="Xiao G."/>
            <person name="Zheng P."/>
            <person name="Cen K."/>
            <person name="Zhan S."/>
            <person name="Wang C."/>
        </authorList>
    </citation>
    <scope>NUCLEOTIDE SEQUENCE [LARGE SCALE GENOMIC DNA]</scope>
    <source>
        <strain evidence="3 4">ARSEF 7405</strain>
    </source>
</reference>
<dbReference type="VEuPathDB" id="FungiDB:AAP_00848"/>
<keyword evidence="4" id="KW-1185">Reference proteome</keyword>
<comment type="caution">
    <text evidence="3">The sequence shown here is derived from an EMBL/GenBank/DDBJ whole genome shotgun (WGS) entry which is preliminary data.</text>
</comment>
<keyword evidence="1" id="KW-0175">Coiled coil</keyword>
<evidence type="ECO:0000256" key="2">
    <source>
        <dbReference type="SAM" id="MobiDB-lite"/>
    </source>
</evidence>
<organism evidence="3 4">
    <name type="scientific">Ascosphaera apis ARSEF 7405</name>
    <dbReference type="NCBI Taxonomy" id="392613"/>
    <lineage>
        <taxon>Eukaryota</taxon>
        <taxon>Fungi</taxon>
        <taxon>Dikarya</taxon>
        <taxon>Ascomycota</taxon>
        <taxon>Pezizomycotina</taxon>
        <taxon>Eurotiomycetes</taxon>
        <taxon>Eurotiomycetidae</taxon>
        <taxon>Onygenales</taxon>
        <taxon>Ascosphaeraceae</taxon>
        <taxon>Ascosphaera</taxon>
    </lineage>
</organism>
<gene>
    <name evidence="3" type="ORF">AAP_00848</name>
</gene>
<dbReference type="Proteomes" id="UP000242877">
    <property type="component" value="Unassembled WGS sequence"/>
</dbReference>
<feature type="region of interest" description="Disordered" evidence="2">
    <location>
        <begin position="33"/>
        <end position="59"/>
    </location>
</feature>
<dbReference type="EMBL" id="AZGZ01000002">
    <property type="protein sequence ID" value="KZZ97205.1"/>
    <property type="molecule type" value="Genomic_DNA"/>
</dbReference>